<evidence type="ECO:0000259" key="3">
    <source>
        <dbReference type="PROSITE" id="PS50110"/>
    </source>
</evidence>
<keyword evidence="6" id="KW-1185">Reference proteome</keyword>
<feature type="domain" description="HTH LytTR-type" evidence="4">
    <location>
        <begin position="146"/>
        <end position="244"/>
    </location>
</feature>
<feature type="domain" description="Response regulatory" evidence="3">
    <location>
        <begin position="7"/>
        <end position="118"/>
    </location>
</feature>
<feature type="modified residue" description="4-aspartylphosphate" evidence="2">
    <location>
        <position position="58"/>
    </location>
</feature>
<dbReference type="OrthoDB" id="1646880at2"/>
<gene>
    <name evidence="5" type="ORF">BXP70_27275</name>
</gene>
<dbReference type="SMART" id="SM00850">
    <property type="entry name" value="LytTR"/>
    <property type="match status" value="1"/>
</dbReference>
<keyword evidence="2" id="KW-0597">Phosphoprotein</keyword>
<dbReference type="PANTHER" id="PTHR48111">
    <property type="entry name" value="REGULATOR OF RPOS"/>
    <property type="match status" value="1"/>
</dbReference>
<name>A0A243W625_9BACT</name>
<dbReference type="Proteomes" id="UP000194873">
    <property type="component" value="Unassembled WGS sequence"/>
</dbReference>
<dbReference type="GO" id="GO:0032993">
    <property type="term" value="C:protein-DNA complex"/>
    <property type="evidence" value="ECO:0007669"/>
    <property type="project" value="TreeGrafter"/>
</dbReference>
<dbReference type="PROSITE" id="PS50930">
    <property type="entry name" value="HTH_LYTTR"/>
    <property type="match status" value="1"/>
</dbReference>
<dbReference type="PROSITE" id="PS50110">
    <property type="entry name" value="RESPONSE_REGULATORY"/>
    <property type="match status" value="1"/>
</dbReference>
<dbReference type="EMBL" id="MTSE01000041">
    <property type="protein sequence ID" value="OUJ68947.1"/>
    <property type="molecule type" value="Genomic_DNA"/>
</dbReference>
<evidence type="ECO:0000259" key="4">
    <source>
        <dbReference type="PROSITE" id="PS50930"/>
    </source>
</evidence>
<dbReference type="InterPro" id="IPR011006">
    <property type="entry name" value="CheY-like_superfamily"/>
</dbReference>
<proteinExistence type="predicted"/>
<protein>
    <submittedName>
        <fullName evidence="5">DNA-binding response regulator</fullName>
    </submittedName>
</protein>
<evidence type="ECO:0000313" key="5">
    <source>
        <dbReference type="EMBL" id="OUJ68947.1"/>
    </source>
</evidence>
<dbReference type="AlphaFoldDB" id="A0A243W625"/>
<dbReference type="GO" id="GO:0006355">
    <property type="term" value="P:regulation of DNA-templated transcription"/>
    <property type="evidence" value="ECO:0007669"/>
    <property type="project" value="TreeGrafter"/>
</dbReference>
<reference evidence="5 6" key="1">
    <citation type="submission" date="2017-01" db="EMBL/GenBank/DDBJ databases">
        <title>A new Hymenobacter.</title>
        <authorList>
            <person name="Liang Y."/>
            <person name="Feng F."/>
        </authorList>
    </citation>
    <scope>NUCLEOTIDE SEQUENCE [LARGE SCALE GENOMIC DNA]</scope>
    <source>
        <strain evidence="5">MIMBbqt21</strain>
    </source>
</reference>
<dbReference type="InterPro" id="IPR039420">
    <property type="entry name" value="WalR-like"/>
</dbReference>
<dbReference type="GO" id="GO:0000156">
    <property type="term" value="F:phosphorelay response regulator activity"/>
    <property type="evidence" value="ECO:0007669"/>
    <property type="project" value="TreeGrafter"/>
</dbReference>
<dbReference type="Gene3D" id="3.40.50.2300">
    <property type="match status" value="1"/>
</dbReference>
<dbReference type="InterPro" id="IPR001789">
    <property type="entry name" value="Sig_transdc_resp-reg_receiver"/>
</dbReference>
<evidence type="ECO:0000256" key="2">
    <source>
        <dbReference type="PROSITE-ProRule" id="PRU00169"/>
    </source>
</evidence>
<dbReference type="SMART" id="SM00448">
    <property type="entry name" value="REC"/>
    <property type="match status" value="1"/>
</dbReference>
<comment type="caution">
    <text evidence="5">The sequence shown here is derived from an EMBL/GenBank/DDBJ whole genome shotgun (WGS) entry which is preliminary data.</text>
</comment>
<organism evidence="5 6">
    <name type="scientific">Hymenobacter crusticola</name>
    <dbReference type="NCBI Taxonomy" id="1770526"/>
    <lineage>
        <taxon>Bacteria</taxon>
        <taxon>Pseudomonadati</taxon>
        <taxon>Bacteroidota</taxon>
        <taxon>Cytophagia</taxon>
        <taxon>Cytophagales</taxon>
        <taxon>Hymenobacteraceae</taxon>
        <taxon>Hymenobacter</taxon>
    </lineage>
</organism>
<evidence type="ECO:0000313" key="6">
    <source>
        <dbReference type="Proteomes" id="UP000194873"/>
    </source>
</evidence>
<accession>A0A243W625</accession>
<evidence type="ECO:0000256" key="1">
    <source>
        <dbReference type="ARBA" id="ARBA00023125"/>
    </source>
</evidence>
<dbReference type="Gene3D" id="2.40.50.1020">
    <property type="entry name" value="LytTr DNA-binding domain"/>
    <property type="match status" value="1"/>
</dbReference>
<dbReference type="RefSeq" id="WP_086597275.1">
    <property type="nucleotide sequence ID" value="NZ_MTSE01000041.1"/>
</dbReference>
<dbReference type="Pfam" id="PF04397">
    <property type="entry name" value="LytTR"/>
    <property type="match status" value="1"/>
</dbReference>
<sequence>MSFPVYNCLLVDDEPPAREVLKRYLAKMPMLRLAGECANALQVLPFLHAHPVDLLFLDIHLPQVSGLDLARTLQHPVQIIFTTAYGEHALESYEVAATDYLLKPIRFERFVTAVHKALGALALTGPLAPPLAPASLPAPAAPAAFLYFRVERKMVKVFLHEILYIESLKDYVKLVTVHGPVVTKHSLTALEAMLPATGFVRIHRSFLIATASLRAYSPTHVQVAGTELPIGKLYQREVAKVLATR</sequence>
<dbReference type="GO" id="GO:0000976">
    <property type="term" value="F:transcription cis-regulatory region binding"/>
    <property type="evidence" value="ECO:0007669"/>
    <property type="project" value="TreeGrafter"/>
</dbReference>
<dbReference type="Pfam" id="PF00072">
    <property type="entry name" value="Response_reg"/>
    <property type="match status" value="1"/>
</dbReference>
<dbReference type="PANTHER" id="PTHR48111:SF17">
    <property type="entry name" value="TRANSCRIPTIONAL REGULATORY PROTEIN YPDB"/>
    <property type="match status" value="1"/>
</dbReference>
<dbReference type="GO" id="GO:0005829">
    <property type="term" value="C:cytosol"/>
    <property type="evidence" value="ECO:0007669"/>
    <property type="project" value="TreeGrafter"/>
</dbReference>
<dbReference type="InterPro" id="IPR007492">
    <property type="entry name" value="LytTR_DNA-bd_dom"/>
</dbReference>
<keyword evidence="1 5" id="KW-0238">DNA-binding</keyword>
<dbReference type="SUPFAM" id="SSF52172">
    <property type="entry name" value="CheY-like"/>
    <property type="match status" value="1"/>
</dbReference>